<name>A0A3M0LA01_HIRRU</name>
<evidence type="ECO:0000313" key="2">
    <source>
        <dbReference type="EMBL" id="RMC22422.1"/>
    </source>
</evidence>
<dbReference type="Proteomes" id="UP000269221">
    <property type="component" value="Unassembled WGS sequence"/>
</dbReference>
<protein>
    <submittedName>
        <fullName evidence="2">Uncharacterized protein</fullName>
    </submittedName>
</protein>
<proteinExistence type="predicted"/>
<organism evidence="2 3">
    <name type="scientific">Hirundo rustica rustica</name>
    <dbReference type="NCBI Taxonomy" id="333673"/>
    <lineage>
        <taxon>Eukaryota</taxon>
        <taxon>Metazoa</taxon>
        <taxon>Chordata</taxon>
        <taxon>Craniata</taxon>
        <taxon>Vertebrata</taxon>
        <taxon>Euteleostomi</taxon>
        <taxon>Archelosauria</taxon>
        <taxon>Archosauria</taxon>
        <taxon>Dinosauria</taxon>
        <taxon>Saurischia</taxon>
        <taxon>Theropoda</taxon>
        <taxon>Coelurosauria</taxon>
        <taxon>Aves</taxon>
        <taxon>Neognathae</taxon>
        <taxon>Neoaves</taxon>
        <taxon>Telluraves</taxon>
        <taxon>Australaves</taxon>
        <taxon>Passeriformes</taxon>
        <taxon>Sylvioidea</taxon>
        <taxon>Hirundinidae</taxon>
        <taxon>Hirundo</taxon>
    </lineage>
</organism>
<dbReference type="AlphaFoldDB" id="A0A3M0LA01"/>
<sequence>MASRAAGPRGGLPLPARSPGPAESRCLPRPVPSPGYEKGSERYERGEVGKWVAPRSRPDLLRAESSERRALRHGQRDVGRDVPCTARKCSMCSQAECLLRLRRGPEVLSVKPGPEANRCRSGHTGLHPHPRGSAIGLAPPVVSLGRGRADWPGFWQKQVVTYKLVKINIMTSIVKNNVREENILEDIIYITP</sequence>
<comment type="caution">
    <text evidence="2">The sequence shown here is derived from an EMBL/GenBank/DDBJ whole genome shotgun (WGS) entry which is preliminary data.</text>
</comment>
<reference evidence="2 3" key="1">
    <citation type="submission" date="2018-07" db="EMBL/GenBank/DDBJ databases">
        <title>A high quality draft genome assembly of the barn swallow (H. rustica rustica).</title>
        <authorList>
            <person name="Formenti G."/>
            <person name="Chiara M."/>
            <person name="Poveda L."/>
            <person name="Francoijs K.-J."/>
            <person name="Bonisoli-Alquati A."/>
            <person name="Canova L."/>
            <person name="Gianfranceschi L."/>
            <person name="Horner D.S."/>
            <person name="Saino N."/>
        </authorList>
    </citation>
    <scope>NUCLEOTIDE SEQUENCE [LARGE SCALE GENOMIC DNA]</scope>
    <source>
        <strain evidence="2">Chelidonia</strain>
        <tissue evidence="2">Blood</tissue>
    </source>
</reference>
<evidence type="ECO:0000256" key="1">
    <source>
        <dbReference type="SAM" id="MobiDB-lite"/>
    </source>
</evidence>
<feature type="region of interest" description="Disordered" evidence="1">
    <location>
        <begin position="1"/>
        <end position="46"/>
    </location>
</feature>
<dbReference type="EMBL" id="QRBI01000092">
    <property type="protein sequence ID" value="RMC22422.1"/>
    <property type="molecule type" value="Genomic_DNA"/>
</dbReference>
<keyword evidence="3" id="KW-1185">Reference proteome</keyword>
<evidence type="ECO:0000313" key="3">
    <source>
        <dbReference type="Proteomes" id="UP000269221"/>
    </source>
</evidence>
<accession>A0A3M0LA01</accession>
<gene>
    <name evidence="2" type="ORF">DUI87_00736</name>
</gene>